<gene>
    <name evidence="1" type="ORF">SAMN05660710_00071</name>
</gene>
<reference evidence="1 2" key="1">
    <citation type="submission" date="2016-10" db="EMBL/GenBank/DDBJ databases">
        <authorList>
            <person name="de Groot N.N."/>
        </authorList>
    </citation>
    <scope>NUCLEOTIDE SEQUENCE [LARGE SCALE GENOMIC DNA]</scope>
    <source>
        <strain evidence="1 2">CGMCC 1.8925</strain>
    </source>
</reference>
<dbReference type="AlphaFoldDB" id="A0A1G5BB68"/>
<sequence>MNGFNPMPDIQRNANYFEVLRRLAAAGSTLLALAAVPSSSYSQESPSAREMLQVIEQMLEDEFGQAEGDLADLPVVAGSAVKEMYGTHIQLDIHRQYIEDVLVQKLNEVPLLYEVYIGCDGNSGYASLNLDPSSPLRGAYEYLLLVDYLRFTFDVANVPRSRYEAWINAQIDAAQNLISHNDGDAHGDLQRAALEATELSYQLYTEGLIGKPLLFFSEPACGGSPSWPVVSFSTEPPNARLYLLSEFEFRLCIFGGNEGFDIEACQWRDVDVVAGGLQIAGTFMYIGIWSDGRTRTGRIFVDPARPSPDDPYVIKF</sequence>
<protein>
    <submittedName>
        <fullName evidence="1">Uncharacterized protein</fullName>
    </submittedName>
</protein>
<proteinExistence type="predicted"/>
<evidence type="ECO:0000313" key="1">
    <source>
        <dbReference type="EMBL" id="SCX87387.1"/>
    </source>
</evidence>
<organism evidence="1 2">
    <name type="scientific">Paracoccus tibetensis</name>
    <dbReference type="NCBI Taxonomy" id="336292"/>
    <lineage>
        <taxon>Bacteria</taxon>
        <taxon>Pseudomonadati</taxon>
        <taxon>Pseudomonadota</taxon>
        <taxon>Alphaproteobacteria</taxon>
        <taxon>Rhodobacterales</taxon>
        <taxon>Paracoccaceae</taxon>
        <taxon>Paracoccus</taxon>
    </lineage>
</organism>
<name>A0A1G5BB68_9RHOB</name>
<evidence type="ECO:0000313" key="2">
    <source>
        <dbReference type="Proteomes" id="UP000199502"/>
    </source>
</evidence>
<dbReference type="EMBL" id="FMVT01000001">
    <property type="protein sequence ID" value="SCX87387.1"/>
    <property type="molecule type" value="Genomic_DNA"/>
</dbReference>
<dbReference type="RefSeq" id="WP_139165855.1">
    <property type="nucleotide sequence ID" value="NZ_FMVT01000001.1"/>
</dbReference>
<keyword evidence="2" id="KW-1185">Reference proteome</keyword>
<dbReference type="Proteomes" id="UP000199502">
    <property type="component" value="Unassembled WGS sequence"/>
</dbReference>
<accession>A0A1G5BB68</accession>